<proteinExistence type="predicted"/>
<sequence length="139" mass="15312">MKEHPLPEPEEVKNNLITSADVTYLTSLDNGATMPLAVHYLLKSVKGEEVPASLENVVKTVQIYELCVKHQECKNNIVTSESSKSSSFCEECFTHKTVCYNCKAKGQVSHVPSLRACDFCLDKKLSCAKLATLAVITDC</sequence>
<organism evidence="1 2">
    <name type="scientific">Acropora cervicornis</name>
    <name type="common">Staghorn coral</name>
    <dbReference type="NCBI Taxonomy" id="6130"/>
    <lineage>
        <taxon>Eukaryota</taxon>
        <taxon>Metazoa</taxon>
        <taxon>Cnidaria</taxon>
        <taxon>Anthozoa</taxon>
        <taxon>Hexacorallia</taxon>
        <taxon>Scleractinia</taxon>
        <taxon>Astrocoeniina</taxon>
        <taxon>Acroporidae</taxon>
        <taxon>Acropora</taxon>
    </lineage>
</organism>
<evidence type="ECO:0000313" key="1">
    <source>
        <dbReference type="EMBL" id="KAK2556291.1"/>
    </source>
</evidence>
<comment type="caution">
    <text evidence="1">The sequence shown here is derived from an EMBL/GenBank/DDBJ whole genome shotgun (WGS) entry which is preliminary data.</text>
</comment>
<evidence type="ECO:0000313" key="2">
    <source>
        <dbReference type="Proteomes" id="UP001249851"/>
    </source>
</evidence>
<reference evidence="1" key="1">
    <citation type="journal article" date="2023" name="G3 (Bethesda)">
        <title>Whole genome assembly and annotation of the endangered Caribbean coral Acropora cervicornis.</title>
        <authorList>
            <person name="Selwyn J.D."/>
            <person name="Vollmer S.V."/>
        </authorList>
    </citation>
    <scope>NUCLEOTIDE SEQUENCE</scope>
    <source>
        <strain evidence="1">K2</strain>
    </source>
</reference>
<dbReference type="AlphaFoldDB" id="A0AAD9V043"/>
<reference evidence="1" key="2">
    <citation type="journal article" date="2023" name="Science">
        <title>Genomic signatures of disease resistance in endangered staghorn corals.</title>
        <authorList>
            <person name="Vollmer S.V."/>
            <person name="Selwyn J.D."/>
            <person name="Despard B.A."/>
            <person name="Roesel C.L."/>
        </authorList>
    </citation>
    <scope>NUCLEOTIDE SEQUENCE</scope>
    <source>
        <strain evidence="1">K2</strain>
    </source>
</reference>
<accession>A0AAD9V043</accession>
<gene>
    <name evidence="1" type="ORF">P5673_021940</name>
</gene>
<keyword evidence="2" id="KW-1185">Reference proteome</keyword>
<dbReference type="EMBL" id="JARQWQ010000057">
    <property type="protein sequence ID" value="KAK2556291.1"/>
    <property type="molecule type" value="Genomic_DNA"/>
</dbReference>
<protein>
    <submittedName>
        <fullName evidence="1">Uncharacterized protein</fullName>
    </submittedName>
</protein>
<name>A0AAD9V043_ACRCE</name>
<dbReference type="Proteomes" id="UP001249851">
    <property type="component" value="Unassembled WGS sequence"/>
</dbReference>